<feature type="region of interest" description="Disordered" evidence="1">
    <location>
        <begin position="33"/>
        <end position="54"/>
    </location>
</feature>
<evidence type="ECO:0000256" key="1">
    <source>
        <dbReference type="SAM" id="MobiDB-lite"/>
    </source>
</evidence>
<organism evidence="2 3">
    <name type="scientific">Strongylus vulgaris</name>
    <name type="common">Blood worm</name>
    <dbReference type="NCBI Taxonomy" id="40348"/>
    <lineage>
        <taxon>Eukaryota</taxon>
        <taxon>Metazoa</taxon>
        <taxon>Ecdysozoa</taxon>
        <taxon>Nematoda</taxon>
        <taxon>Chromadorea</taxon>
        <taxon>Rhabditida</taxon>
        <taxon>Rhabditina</taxon>
        <taxon>Rhabditomorpha</taxon>
        <taxon>Strongyloidea</taxon>
        <taxon>Strongylidae</taxon>
        <taxon>Strongylus</taxon>
    </lineage>
</organism>
<dbReference type="CDD" id="cd04508">
    <property type="entry name" value="Tudor_SF"/>
    <property type="match status" value="1"/>
</dbReference>
<keyword evidence="3" id="KW-1185">Reference proteome</keyword>
<name>A0A3P7IX19_STRVU</name>
<feature type="non-terminal residue" evidence="2">
    <location>
        <position position="119"/>
    </location>
</feature>
<accession>A0A3P7IX19</accession>
<feature type="region of interest" description="Disordered" evidence="1">
    <location>
        <begin position="82"/>
        <end position="119"/>
    </location>
</feature>
<evidence type="ECO:0000313" key="2">
    <source>
        <dbReference type="EMBL" id="VDM71699.1"/>
    </source>
</evidence>
<feature type="region of interest" description="Disordered" evidence="1">
    <location>
        <begin position="1"/>
        <end position="21"/>
    </location>
</feature>
<gene>
    <name evidence="2" type="ORF">SVUK_LOCUS6697</name>
</gene>
<dbReference type="OrthoDB" id="5845898at2759"/>
<feature type="compositionally biased region" description="Basic and acidic residues" evidence="1">
    <location>
        <begin position="10"/>
        <end position="21"/>
    </location>
</feature>
<evidence type="ECO:0000313" key="3">
    <source>
        <dbReference type="Proteomes" id="UP000270094"/>
    </source>
</evidence>
<protein>
    <submittedName>
        <fullName evidence="2">Uncharacterized protein</fullName>
    </submittedName>
</protein>
<dbReference type="Proteomes" id="UP000270094">
    <property type="component" value="Unassembled WGS sequence"/>
</dbReference>
<dbReference type="EMBL" id="UYYB01021644">
    <property type="protein sequence ID" value="VDM71699.1"/>
    <property type="molecule type" value="Genomic_DNA"/>
</dbReference>
<reference evidence="2 3" key="1">
    <citation type="submission" date="2018-11" db="EMBL/GenBank/DDBJ databases">
        <authorList>
            <consortium name="Pathogen Informatics"/>
        </authorList>
    </citation>
    <scope>NUCLEOTIDE SEQUENCE [LARGE SCALE GENOMIC DNA]</scope>
</reference>
<sequence length="119" mass="13514">MSKSSTQHLSHSETRSLNHDTRFAKFECVDEDVPPSVSQHANEHPSEQLPPRNASIRYVKNGRWKVQYDDGRFEWVGEDNPGVCEVKPAQHSDHSSYHAGNPPDHADSSSLIRSPRLKR</sequence>
<proteinExistence type="predicted"/>
<dbReference type="AlphaFoldDB" id="A0A3P7IX19"/>